<dbReference type="Proteomes" id="UP000830768">
    <property type="component" value="Chromosome 4"/>
</dbReference>
<accession>A0ACD3YZ22</accession>
<proteinExistence type="predicted"/>
<dbReference type="EMBL" id="CP090033">
    <property type="protein sequence ID" value="UPK94120.1"/>
    <property type="molecule type" value="Genomic_DNA"/>
</dbReference>
<evidence type="ECO:0000313" key="2">
    <source>
        <dbReference type="Proteomes" id="UP000830768"/>
    </source>
</evidence>
<evidence type="ECO:0000313" key="1">
    <source>
        <dbReference type="EMBL" id="UPK94120.1"/>
    </source>
</evidence>
<name>A0ACD3YZ22_FUSSC</name>
<reference evidence="1" key="1">
    <citation type="submission" date="2021-11" db="EMBL/GenBank/DDBJ databases">
        <title>Fusarium solani-melongenae Genome sequencing and assembly.</title>
        <authorList>
            <person name="Xie S."/>
            <person name="Huang L."/>
            <person name="Zhang X."/>
        </authorList>
    </citation>
    <scope>NUCLEOTIDE SEQUENCE</scope>
    <source>
        <strain evidence="1">CRI 24-3</strain>
    </source>
</reference>
<sequence length="288" mass="33814">MEKQQPSSIRQDPICSERLDDTNIVSSMYYLDRTPLYEVEKPYSMRYLPEDGIPQTNYKKVKHPLTARSMRRPDVGPFRLNECGFQLVNLDSKLSYDEFWDNKRVQEVYIEEVKDTLKKQLDAKHVFVLDYAVRKRHKSFPVSTGEEYEYDQPTALAHIDFTREEGERIIKILFGDQAEKVLQGRWQAINIWKPIKGPLNDWPLGLCDTRSVDFEKDTIAGDIVFDDFYTENLQILHNPDFQWYYLPDQNTWEVLMFKSADSDKNSPTPDLDEYPPVVGDVFQAKAHI</sequence>
<protein>
    <submittedName>
        <fullName evidence="1">Uncharacterized protein</fullName>
    </submittedName>
</protein>
<organism evidence="1 2">
    <name type="scientific">Fusarium solani subsp. cucurbitae</name>
    <name type="common">Neocosmosporum cucurbitae</name>
    <dbReference type="NCBI Taxonomy" id="2747967"/>
    <lineage>
        <taxon>Eukaryota</taxon>
        <taxon>Fungi</taxon>
        <taxon>Dikarya</taxon>
        <taxon>Ascomycota</taxon>
        <taxon>Pezizomycotina</taxon>
        <taxon>Sordariomycetes</taxon>
        <taxon>Hypocreomycetidae</taxon>
        <taxon>Hypocreales</taxon>
        <taxon>Nectriaceae</taxon>
        <taxon>Fusarium</taxon>
        <taxon>Fusarium solani species complex</taxon>
    </lineage>
</organism>
<keyword evidence="2" id="KW-1185">Reference proteome</keyword>
<gene>
    <name evidence="1" type="ORF">LCI18_005055</name>
</gene>